<feature type="domain" description="HTH cro/C1-type" evidence="1">
    <location>
        <begin position="82"/>
        <end position="135"/>
    </location>
</feature>
<evidence type="ECO:0000313" key="3">
    <source>
        <dbReference type="Proteomes" id="UP000028640"/>
    </source>
</evidence>
<protein>
    <submittedName>
        <fullName evidence="2">Putative cytoplasmic protein</fullName>
    </submittedName>
</protein>
<dbReference type="CDD" id="cd00093">
    <property type="entry name" value="HTH_XRE"/>
    <property type="match status" value="1"/>
</dbReference>
<dbReference type="Pfam" id="PF01381">
    <property type="entry name" value="HTH_3"/>
    <property type="match status" value="1"/>
</dbReference>
<dbReference type="AlphaFoldDB" id="A0A085G5F0"/>
<dbReference type="InterPro" id="IPR039060">
    <property type="entry name" value="Antitox_HigA"/>
</dbReference>
<name>A0A085G5F0_EWIA3</name>
<evidence type="ECO:0000313" key="2">
    <source>
        <dbReference type="EMBL" id="KFC78945.1"/>
    </source>
</evidence>
<dbReference type="RefSeq" id="WP_034793985.1">
    <property type="nucleotide sequence ID" value="NZ_JMPJ01000066.1"/>
</dbReference>
<dbReference type="OrthoDB" id="5771335at2"/>
<evidence type="ECO:0000259" key="1">
    <source>
        <dbReference type="PROSITE" id="PS50943"/>
    </source>
</evidence>
<dbReference type="SUPFAM" id="SSF47413">
    <property type="entry name" value="lambda repressor-like DNA-binding domains"/>
    <property type="match status" value="1"/>
</dbReference>
<dbReference type="GO" id="GO:0006355">
    <property type="term" value="P:regulation of DNA-templated transcription"/>
    <property type="evidence" value="ECO:0007669"/>
    <property type="project" value="InterPro"/>
</dbReference>
<dbReference type="GO" id="GO:0001046">
    <property type="term" value="F:core promoter sequence-specific DNA binding"/>
    <property type="evidence" value="ECO:0007669"/>
    <property type="project" value="TreeGrafter"/>
</dbReference>
<dbReference type="PANTHER" id="PTHR40455">
    <property type="entry name" value="ANTITOXIN HIGA"/>
    <property type="match status" value="1"/>
</dbReference>
<dbReference type="InterPro" id="IPR010982">
    <property type="entry name" value="Lambda_DNA-bd_dom_sf"/>
</dbReference>
<dbReference type="eggNOG" id="COG5499">
    <property type="taxonomic scope" value="Bacteria"/>
</dbReference>
<sequence length="139" mass="15452">MISEAIKASQQLVSIVPLLGGSTSKADYKEAVELAEYLVEFDPSNPLIEMLTAKIDRYENESPDFAEFNALLAATPPGVSMLRVLMDQYGLTQSDFENEIGQRSLVSRILNGDRNLTVEHMKALAKRFNLPVSIFVNED</sequence>
<dbReference type="SMART" id="SM00530">
    <property type="entry name" value="HTH_XRE"/>
    <property type="match status" value="1"/>
</dbReference>
<organism evidence="2 3">
    <name type="scientific">Ewingella americana (strain ATCC 33852 / DSM 4580 / CCUG 14506 / JCM 5911 / LMG 7869 / NCTC 12157 / CDC 1468-78)</name>
    <dbReference type="NCBI Taxonomy" id="910964"/>
    <lineage>
        <taxon>Bacteria</taxon>
        <taxon>Pseudomonadati</taxon>
        <taxon>Pseudomonadota</taxon>
        <taxon>Gammaproteobacteria</taxon>
        <taxon>Enterobacterales</taxon>
        <taxon>Yersiniaceae</taxon>
        <taxon>Ewingella</taxon>
    </lineage>
</organism>
<dbReference type="Proteomes" id="UP000028640">
    <property type="component" value="Unassembled WGS sequence"/>
</dbReference>
<dbReference type="EMBL" id="JMPJ01000066">
    <property type="protein sequence ID" value="KFC78945.1"/>
    <property type="molecule type" value="Genomic_DNA"/>
</dbReference>
<dbReference type="Gene3D" id="1.10.260.40">
    <property type="entry name" value="lambda repressor-like DNA-binding domains"/>
    <property type="match status" value="1"/>
</dbReference>
<reference evidence="2 3" key="1">
    <citation type="submission" date="2014-05" db="EMBL/GenBank/DDBJ databases">
        <title>ATOL: Assembling a taxonomically balanced genome-scale reconstruction of the evolutionary history of the Enterobacteriaceae.</title>
        <authorList>
            <person name="Plunkett G.III."/>
            <person name="Neeno-Eckwall E.C."/>
            <person name="Glasner J.D."/>
            <person name="Perna N.T."/>
        </authorList>
    </citation>
    <scope>NUCLEOTIDE SEQUENCE [LARGE SCALE GENOMIC DNA]</scope>
    <source>
        <strain evidence="2 3">ATCC 33852</strain>
    </source>
</reference>
<accession>A0A085G5F0</accession>
<proteinExistence type="predicted"/>
<gene>
    <name evidence="2" type="ORF">GEAM_3508</name>
</gene>
<comment type="caution">
    <text evidence="2">The sequence shown here is derived from an EMBL/GenBank/DDBJ whole genome shotgun (WGS) entry which is preliminary data.</text>
</comment>
<dbReference type="PROSITE" id="PS50943">
    <property type="entry name" value="HTH_CROC1"/>
    <property type="match status" value="1"/>
</dbReference>
<dbReference type="GeneID" id="78381958"/>
<dbReference type="STRING" id="910964.GEAM_3508"/>
<dbReference type="PANTHER" id="PTHR40455:SF1">
    <property type="entry name" value="ANTITOXIN HIGA"/>
    <property type="match status" value="1"/>
</dbReference>
<dbReference type="InterPro" id="IPR001387">
    <property type="entry name" value="Cro/C1-type_HTH"/>
</dbReference>
<keyword evidence="3" id="KW-1185">Reference proteome</keyword>